<dbReference type="InterPro" id="IPR018060">
    <property type="entry name" value="HTH_AraC"/>
</dbReference>
<comment type="caution">
    <text evidence="7">The sequence shown here is derived from an EMBL/GenBank/DDBJ whole genome shotgun (WGS) entry which is preliminary data.</text>
</comment>
<dbReference type="Proteomes" id="UP000295302">
    <property type="component" value="Unassembled WGS sequence"/>
</dbReference>
<evidence type="ECO:0000256" key="1">
    <source>
        <dbReference type="ARBA" id="ARBA00023015"/>
    </source>
</evidence>
<keyword evidence="8" id="KW-1185">Reference proteome</keyword>
<dbReference type="InterPro" id="IPR020449">
    <property type="entry name" value="Tscrpt_reg_AraC-type_HTH"/>
</dbReference>
<dbReference type="InterPro" id="IPR018062">
    <property type="entry name" value="HTH_AraC-typ_CS"/>
</dbReference>
<dbReference type="PANTHER" id="PTHR46796">
    <property type="entry name" value="HTH-TYPE TRANSCRIPTIONAL ACTIVATOR RHAS-RELATED"/>
    <property type="match status" value="1"/>
</dbReference>
<dbReference type="InterPro" id="IPR009057">
    <property type="entry name" value="Homeodomain-like_sf"/>
</dbReference>
<evidence type="ECO:0000256" key="3">
    <source>
        <dbReference type="ARBA" id="ARBA00023159"/>
    </source>
</evidence>
<organism evidence="7 8">
    <name type="scientific">Nonomuraea terrae</name>
    <dbReference type="NCBI Taxonomy" id="2530383"/>
    <lineage>
        <taxon>Bacteria</taxon>
        <taxon>Bacillati</taxon>
        <taxon>Actinomycetota</taxon>
        <taxon>Actinomycetes</taxon>
        <taxon>Streptosporangiales</taxon>
        <taxon>Streptosporangiaceae</taxon>
        <taxon>Nonomuraea</taxon>
    </lineage>
</organism>
<dbReference type="SUPFAM" id="SSF51215">
    <property type="entry name" value="Regulatory protein AraC"/>
    <property type="match status" value="1"/>
</dbReference>
<evidence type="ECO:0000313" key="8">
    <source>
        <dbReference type="Proteomes" id="UP000295302"/>
    </source>
</evidence>
<dbReference type="PROSITE" id="PS01124">
    <property type="entry name" value="HTH_ARAC_FAMILY_2"/>
    <property type="match status" value="1"/>
</dbReference>
<dbReference type="InterPro" id="IPR003313">
    <property type="entry name" value="AraC-bd"/>
</dbReference>
<dbReference type="InterPro" id="IPR050204">
    <property type="entry name" value="AraC_XylS_family_regulators"/>
</dbReference>
<dbReference type="PANTHER" id="PTHR46796:SF6">
    <property type="entry name" value="ARAC SUBFAMILY"/>
    <property type="match status" value="1"/>
</dbReference>
<reference evidence="7 8" key="1">
    <citation type="submission" date="2019-03" db="EMBL/GenBank/DDBJ databases">
        <title>Draft genome sequences of novel Actinobacteria.</title>
        <authorList>
            <person name="Sahin N."/>
            <person name="Ay H."/>
            <person name="Saygin H."/>
        </authorList>
    </citation>
    <scope>NUCLEOTIDE SEQUENCE [LARGE SCALE GENOMIC DNA]</scope>
    <source>
        <strain evidence="7 8">CH32</strain>
    </source>
</reference>
<dbReference type="EMBL" id="SMKQ01000049">
    <property type="protein sequence ID" value="TDD47246.1"/>
    <property type="molecule type" value="Genomic_DNA"/>
</dbReference>
<evidence type="ECO:0000259" key="6">
    <source>
        <dbReference type="PROSITE" id="PS01124"/>
    </source>
</evidence>
<proteinExistence type="predicted"/>
<sequence>MILGHYDKPAGYATRRSYGSPSWLLMWTEAGAGRITQGGTSFEVGPGDLAVLASGAAQHYRVAPGARRWRFWWVHFQPRASWTAWLAPYAREGGCHLVSGVPRAVRERIAAAFVRAHHDAHWTPATPSVPPGALPGTRSVRPNSSEGVPVQREPADAWEPGGLSVPRGSLDSAGAVASGGAPYAGGGRVPVVVGGGAARELVLGAVEEVVVLATASARPRTGTPEEGDERIRRVLALIAADPAAPHSVASLARAVALSPSRFAHLFAEETGRTPMHAVRQARVRHAASLLEITDMDVGQVAAACGFVSPFHFSRAFRREYGVPPREYRARVRSGPVGR</sequence>
<keyword evidence="4" id="KW-0804">Transcription</keyword>
<keyword evidence="3" id="KW-0010">Activator</keyword>
<keyword evidence="2" id="KW-0238">DNA-binding</keyword>
<dbReference type="SUPFAM" id="SSF46689">
    <property type="entry name" value="Homeodomain-like"/>
    <property type="match status" value="2"/>
</dbReference>
<dbReference type="InterPro" id="IPR037923">
    <property type="entry name" value="HTH-like"/>
</dbReference>
<dbReference type="AlphaFoldDB" id="A0A4R4YQ33"/>
<evidence type="ECO:0000256" key="4">
    <source>
        <dbReference type="ARBA" id="ARBA00023163"/>
    </source>
</evidence>
<evidence type="ECO:0000256" key="2">
    <source>
        <dbReference type="ARBA" id="ARBA00023125"/>
    </source>
</evidence>
<evidence type="ECO:0000256" key="5">
    <source>
        <dbReference type="SAM" id="MobiDB-lite"/>
    </source>
</evidence>
<name>A0A4R4YQ33_9ACTN</name>
<gene>
    <name evidence="7" type="ORF">E1286_18160</name>
</gene>
<accession>A0A4R4YQ33</accession>
<feature type="domain" description="HTH araC/xylS-type" evidence="6">
    <location>
        <begin position="232"/>
        <end position="330"/>
    </location>
</feature>
<dbReference type="GO" id="GO:0003700">
    <property type="term" value="F:DNA-binding transcription factor activity"/>
    <property type="evidence" value="ECO:0007669"/>
    <property type="project" value="InterPro"/>
</dbReference>
<protein>
    <submittedName>
        <fullName evidence="7">AraC family transcriptional regulator</fullName>
    </submittedName>
</protein>
<keyword evidence="1" id="KW-0805">Transcription regulation</keyword>
<feature type="region of interest" description="Disordered" evidence="5">
    <location>
        <begin position="122"/>
        <end position="164"/>
    </location>
</feature>
<dbReference type="Gene3D" id="1.10.10.60">
    <property type="entry name" value="Homeodomain-like"/>
    <property type="match status" value="2"/>
</dbReference>
<dbReference type="Pfam" id="PF12833">
    <property type="entry name" value="HTH_18"/>
    <property type="match status" value="1"/>
</dbReference>
<dbReference type="SMART" id="SM00342">
    <property type="entry name" value="HTH_ARAC"/>
    <property type="match status" value="1"/>
</dbReference>
<dbReference type="Pfam" id="PF02311">
    <property type="entry name" value="AraC_binding"/>
    <property type="match status" value="1"/>
</dbReference>
<dbReference type="PROSITE" id="PS00041">
    <property type="entry name" value="HTH_ARAC_FAMILY_1"/>
    <property type="match status" value="1"/>
</dbReference>
<dbReference type="PRINTS" id="PR00032">
    <property type="entry name" value="HTHARAC"/>
</dbReference>
<dbReference type="OrthoDB" id="3186094at2"/>
<dbReference type="Gene3D" id="2.60.120.280">
    <property type="entry name" value="Regulatory protein AraC"/>
    <property type="match status" value="1"/>
</dbReference>
<evidence type="ECO:0000313" key="7">
    <source>
        <dbReference type="EMBL" id="TDD47246.1"/>
    </source>
</evidence>
<dbReference type="GO" id="GO:0043565">
    <property type="term" value="F:sequence-specific DNA binding"/>
    <property type="evidence" value="ECO:0007669"/>
    <property type="project" value="InterPro"/>
</dbReference>